<feature type="region of interest" description="Disordered" evidence="1">
    <location>
        <begin position="1"/>
        <end position="65"/>
    </location>
</feature>
<feature type="transmembrane region" description="Helical" evidence="2">
    <location>
        <begin position="110"/>
        <end position="131"/>
    </location>
</feature>
<proteinExistence type="predicted"/>
<dbReference type="EMBL" id="HBGF01000901">
    <property type="protein sequence ID" value="CAD9088811.1"/>
    <property type="molecule type" value="Transcribed_RNA"/>
</dbReference>
<evidence type="ECO:0000256" key="2">
    <source>
        <dbReference type="SAM" id="Phobius"/>
    </source>
</evidence>
<dbReference type="AlphaFoldDB" id="A0A7S1KXV4"/>
<feature type="compositionally biased region" description="Low complexity" evidence="1">
    <location>
        <begin position="38"/>
        <end position="52"/>
    </location>
</feature>
<keyword evidence="2" id="KW-1133">Transmembrane helix</keyword>
<organism evidence="3">
    <name type="scientific">Neobodo designis</name>
    <name type="common">Flagellated protozoan</name>
    <name type="synonym">Bodo designis</name>
    <dbReference type="NCBI Taxonomy" id="312471"/>
    <lineage>
        <taxon>Eukaryota</taxon>
        <taxon>Discoba</taxon>
        <taxon>Euglenozoa</taxon>
        <taxon>Kinetoplastea</taxon>
        <taxon>Metakinetoplastina</taxon>
        <taxon>Neobodonida</taxon>
        <taxon>Neobodo</taxon>
    </lineage>
</organism>
<evidence type="ECO:0000256" key="1">
    <source>
        <dbReference type="SAM" id="MobiDB-lite"/>
    </source>
</evidence>
<name>A0A7S1KXV4_NEODS</name>
<reference evidence="3" key="1">
    <citation type="submission" date="2021-01" db="EMBL/GenBank/DDBJ databases">
        <authorList>
            <person name="Corre E."/>
            <person name="Pelletier E."/>
            <person name="Niang G."/>
            <person name="Scheremetjew M."/>
            <person name="Finn R."/>
            <person name="Kale V."/>
            <person name="Holt S."/>
            <person name="Cochrane G."/>
            <person name="Meng A."/>
            <person name="Brown T."/>
            <person name="Cohen L."/>
        </authorList>
    </citation>
    <scope>NUCLEOTIDE SEQUENCE</scope>
    <source>
        <strain evidence="3">CCAP 1951/1</strain>
    </source>
</reference>
<feature type="compositionally biased region" description="Acidic residues" evidence="1">
    <location>
        <begin position="1"/>
        <end position="11"/>
    </location>
</feature>
<gene>
    <name evidence="3" type="ORF">NDES1114_LOCUS642</name>
</gene>
<protein>
    <submittedName>
        <fullName evidence="3">Uncharacterized protein</fullName>
    </submittedName>
</protein>
<feature type="transmembrane region" description="Helical" evidence="2">
    <location>
        <begin position="152"/>
        <end position="178"/>
    </location>
</feature>
<accession>A0A7S1KXV4</accession>
<feature type="transmembrane region" description="Helical" evidence="2">
    <location>
        <begin position="207"/>
        <end position="229"/>
    </location>
</feature>
<evidence type="ECO:0000313" key="3">
    <source>
        <dbReference type="EMBL" id="CAD9088811.1"/>
    </source>
</evidence>
<keyword evidence="2" id="KW-0472">Membrane</keyword>
<keyword evidence="2" id="KW-0812">Transmembrane</keyword>
<sequence>MSDNDDYDDENTPIIAHPATHADAAPVKADDKPPQVHGDAAGSSGASSDPAATLPPMPGSSGRVHLARQPQWGSAVVPDMDDPHTVRIEYGRRQLLRCLWFAVPFAMLDFVFTPIVALFFVPAGLMAYFWVRHEARFQHGGDMRRCSNRDCSLTYLLVTGAASLAIALFCVVELALMLSRPKTGDDSAEANIHTSSSPKQHSTFHKLALVNNVVVCIATGLTLHATMTLRRLLGTAPRTYRNDPVGSDDEVV</sequence>